<keyword evidence="4" id="KW-0539">Nucleus</keyword>
<dbReference type="EMBL" id="BGZK01000470">
    <property type="protein sequence ID" value="GBP45720.1"/>
    <property type="molecule type" value="Genomic_DNA"/>
</dbReference>
<dbReference type="Proteomes" id="UP000299102">
    <property type="component" value="Unassembled WGS sequence"/>
</dbReference>
<sequence length="511" mass="59294">MLFIFGFIDFSVQSHIKDKIKDLIKDIYDHTKAEEDDKSKKKSKALPELIVDDFDEEQIWQEIELQNSAKWDQFLSDVSKCITVKKELSFPITYSKKETSTMDLQMEEIVPVEYTLESQNKINENKSKKGKIHTKPSSVVDDNFFKLDEMEKFLIKEDKRASETQNKLDSDEESLNMFEDIEESDKDGNDKDCMYSDFFNNEEQDENNDSGNKNKEVINSDEDSIRESDGMEESDVESDVENMPISNKDASGVIQLSEFQLRQKRLKEKISKLEKKTLEDKPWQLKGEVNASNRPQNSLLQEVVEFDLTSRPPPVITKESTVKLEDIIKRRIIDKAWDDVEKKAKPVTDVHVFKKTEVLDQAKSKLSLAQVYEAEYIKQKQNLTADQDNTQEEPQEHIEIRNKLKSLFSKLDSLSHCHYTPKPAQPEIKIISNIPAIMMEEIVPVAVNDATLLAPEEIKGKHCGQLMSKNERTTTDKKRERRKKKKLQKQKAQQNTKHHVTNDIKKKKFGK</sequence>
<dbReference type="GO" id="GO:0005732">
    <property type="term" value="C:sno(s)RNA-containing ribonucleoprotein complex"/>
    <property type="evidence" value="ECO:0007669"/>
    <property type="project" value="InterPro"/>
</dbReference>
<evidence type="ECO:0000256" key="4">
    <source>
        <dbReference type="ARBA" id="ARBA00023242"/>
    </source>
</evidence>
<dbReference type="AlphaFoldDB" id="A0A4C1W4B6"/>
<evidence type="ECO:0000256" key="2">
    <source>
        <dbReference type="ARBA" id="ARBA00022517"/>
    </source>
</evidence>
<dbReference type="GO" id="GO:0006364">
    <property type="term" value="P:rRNA processing"/>
    <property type="evidence" value="ECO:0007669"/>
    <property type="project" value="UniProtKB-KW"/>
</dbReference>
<dbReference type="PANTHER" id="PTHR17039:SF0">
    <property type="entry name" value="U3 SMALL NUCLEOLAR RIBONUCLEOPROTEIN PROTEIN MPP10"/>
    <property type="match status" value="1"/>
</dbReference>
<keyword evidence="2" id="KW-0690">Ribosome biogenesis</keyword>
<keyword evidence="5 8" id="KW-0687">Ribonucleoprotein</keyword>
<comment type="similarity">
    <text evidence="6">Belongs to the MPP10 family.</text>
</comment>
<dbReference type="InterPro" id="IPR012173">
    <property type="entry name" value="Mpp10"/>
</dbReference>
<evidence type="ECO:0000313" key="9">
    <source>
        <dbReference type="Proteomes" id="UP000299102"/>
    </source>
</evidence>
<gene>
    <name evidence="8" type="primary">MPHOSPH10</name>
    <name evidence="8" type="ORF">EVAR_44948_1</name>
</gene>
<feature type="region of interest" description="Disordered" evidence="7">
    <location>
        <begin position="201"/>
        <end position="244"/>
    </location>
</feature>
<dbReference type="OrthoDB" id="445326at2759"/>
<dbReference type="GO" id="GO:0032040">
    <property type="term" value="C:small-subunit processome"/>
    <property type="evidence" value="ECO:0007669"/>
    <property type="project" value="TreeGrafter"/>
</dbReference>
<dbReference type="PANTHER" id="PTHR17039">
    <property type="entry name" value="U3 SMALL NUCLEOLAR RIBONUCLEOPROTEIN PROTEIN MPP10"/>
    <property type="match status" value="1"/>
</dbReference>
<dbReference type="PIRSF" id="PIRSF017300">
    <property type="entry name" value="snoRNP_Mpp10"/>
    <property type="match status" value="1"/>
</dbReference>
<reference evidence="8 9" key="1">
    <citation type="journal article" date="2019" name="Commun. Biol.">
        <title>The bagworm genome reveals a unique fibroin gene that provides high tensile strength.</title>
        <authorList>
            <person name="Kono N."/>
            <person name="Nakamura H."/>
            <person name="Ohtoshi R."/>
            <person name="Tomita M."/>
            <person name="Numata K."/>
            <person name="Arakawa K."/>
        </authorList>
    </citation>
    <scope>NUCLEOTIDE SEQUENCE [LARGE SCALE GENOMIC DNA]</scope>
</reference>
<dbReference type="Pfam" id="PF04006">
    <property type="entry name" value="Mpp10"/>
    <property type="match status" value="1"/>
</dbReference>
<evidence type="ECO:0000256" key="7">
    <source>
        <dbReference type="SAM" id="MobiDB-lite"/>
    </source>
</evidence>
<evidence type="ECO:0000256" key="1">
    <source>
        <dbReference type="ARBA" id="ARBA00004604"/>
    </source>
</evidence>
<organism evidence="8 9">
    <name type="scientific">Eumeta variegata</name>
    <name type="common">Bagworm moth</name>
    <name type="synonym">Eumeta japonica</name>
    <dbReference type="NCBI Taxonomy" id="151549"/>
    <lineage>
        <taxon>Eukaryota</taxon>
        <taxon>Metazoa</taxon>
        <taxon>Ecdysozoa</taxon>
        <taxon>Arthropoda</taxon>
        <taxon>Hexapoda</taxon>
        <taxon>Insecta</taxon>
        <taxon>Pterygota</taxon>
        <taxon>Neoptera</taxon>
        <taxon>Endopterygota</taxon>
        <taxon>Lepidoptera</taxon>
        <taxon>Glossata</taxon>
        <taxon>Ditrysia</taxon>
        <taxon>Tineoidea</taxon>
        <taxon>Psychidae</taxon>
        <taxon>Oiketicinae</taxon>
        <taxon>Eumeta</taxon>
    </lineage>
</organism>
<proteinExistence type="inferred from homology"/>
<accession>A0A4C1W4B6</accession>
<evidence type="ECO:0000256" key="3">
    <source>
        <dbReference type="ARBA" id="ARBA00022552"/>
    </source>
</evidence>
<dbReference type="GO" id="GO:0034457">
    <property type="term" value="C:Mpp10 complex"/>
    <property type="evidence" value="ECO:0007669"/>
    <property type="project" value="InterPro"/>
</dbReference>
<dbReference type="STRING" id="151549.A0A4C1W4B6"/>
<evidence type="ECO:0000256" key="6">
    <source>
        <dbReference type="ARBA" id="ARBA00029455"/>
    </source>
</evidence>
<feature type="compositionally biased region" description="Basic and acidic residues" evidence="7">
    <location>
        <begin position="469"/>
        <end position="478"/>
    </location>
</feature>
<keyword evidence="3" id="KW-0698">rRNA processing</keyword>
<comment type="subcellular location">
    <subcellularLocation>
        <location evidence="1">Nucleus</location>
        <location evidence="1">Nucleolus</location>
    </subcellularLocation>
</comment>
<evidence type="ECO:0000256" key="5">
    <source>
        <dbReference type="ARBA" id="ARBA00023274"/>
    </source>
</evidence>
<feature type="compositionally biased region" description="Basic residues" evidence="7">
    <location>
        <begin position="479"/>
        <end position="489"/>
    </location>
</feature>
<name>A0A4C1W4B6_EUMVA</name>
<feature type="compositionally biased region" description="Acidic residues" evidence="7">
    <location>
        <begin position="230"/>
        <end position="240"/>
    </location>
</feature>
<feature type="region of interest" description="Disordered" evidence="7">
    <location>
        <begin position="465"/>
        <end position="511"/>
    </location>
</feature>
<comment type="caution">
    <text evidence="8">The sequence shown here is derived from an EMBL/GenBank/DDBJ whole genome shotgun (WGS) entry which is preliminary data.</text>
</comment>
<feature type="compositionally biased region" description="Basic and acidic residues" evidence="7">
    <location>
        <begin position="212"/>
        <end position="229"/>
    </location>
</feature>
<protein>
    <submittedName>
        <fullName evidence="8">U3 small nucleolar ribonucleoprotein protein MPP10</fullName>
    </submittedName>
</protein>
<evidence type="ECO:0000313" key="8">
    <source>
        <dbReference type="EMBL" id="GBP45720.1"/>
    </source>
</evidence>
<keyword evidence="9" id="KW-1185">Reference proteome</keyword>